<organism evidence="1 2">
    <name type="scientific">Leyella stercorea DSM 18206</name>
    <dbReference type="NCBI Taxonomy" id="1002367"/>
    <lineage>
        <taxon>Bacteria</taxon>
        <taxon>Pseudomonadati</taxon>
        <taxon>Bacteroidota</taxon>
        <taxon>Bacteroidia</taxon>
        <taxon>Bacteroidales</taxon>
        <taxon>Prevotellaceae</taxon>
        <taxon>Leyella</taxon>
    </lineage>
</organism>
<protein>
    <submittedName>
        <fullName evidence="1">Uncharacterized protein</fullName>
    </submittedName>
</protein>
<reference evidence="1 2" key="1">
    <citation type="submission" date="2011-08" db="EMBL/GenBank/DDBJ databases">
        <authorList>
            <person name="Weinstock G."/>
            <person name="Sodergren E."/>
            <person name="Clifton S."/>
            <person name="Fulton L."/>
            <person name="Fulton B."/>
            <person name="Courtney L."/>
            <person name="Fronick C."/>
            <person name="Harrison M."/>
            <person name="Strong C."/>
            <person name="Farmer C."/>
            <person name="Delahaunty K."/>
            <person name="Markovic C."/>
            <person name="Hall O."/>
            <person name="Minx P."/>
            <person name="Tomlinson C."/>
            <person name="Mitreva M."/>
            <person name="Hou S."/>
            <person name="Chen J."/>
            <person name="Wollam A."/>
            <person name="Pepin K.H."/>
            <person name="Johnson M."/>
            <person name="Bhonagiri V."/>
            <person name="Zhang X."/>
            <person name="Suruliraj S."/>
            <person name="Warren W."/>
            <person name="Chinwalla A."/>
            <person name="Mardis E.R."/>
            <person name="Wilson R.K."/>
        </authorList>
    </citation>
    <scope>NUCLEOTIDE SEQUENCE [LARGE SCALE GENOMIC DNA]</scope>
    <source>
        <strain evidence="1 2">DSM 18206</strain>
    </source>
</reference>
<evidence type="ECO:0000313" key="2">
    <source>
        <dbReference type="Proteomes" id="UP000004407"/>
    </source>
</evidence>
<comment type="caution">
    <text evidence="1">The sequence shown here is derived from an EMBL/GenBank/DDBJ whole genome shotgun (WGS) entry which is preliminary data.</text>
</comment>
<evidence type="ECO:0000313" key="1">
    <source>
        <dbReference type="EMBL" id="EHJ35951.1"/>
    </source>
</evidence>
<dbReference type="AlphaFoldDB" id="G6B1U8"/>
<dbReference type="HOGENOM" id="CLU_2790534_0_0_10"/>
<proteinExistence type="predicted"/>
<dbReference type="EMBL" id="AFZZ01000251">
    <property type="protein sequence ID" value="EHJ35951.1"/>
    <property type="molecule type" value="Genomic_DNA"/>
</dbReference>
<sequence>MRFILNKQSFDYTVVIYQVKPHSISAKRQSQLSVSTKSNQVHKSKNALQKQSLAERLSLKFIAFSIPS</sequence>
<accession>G6B1U8</accession>
<dbReference type="Proteomes" id="UP000004407">
    <property type="component" value="Unassembled WGS sequence"/>
</dbReference>
<name>G6B1U8_9BACT</name>
<gene>
    <name evidence="1" type="ORF">HMPREF0673_02876</name>
</gene>